<keyword evidence="6 9" id="KW-0067">ATP-binding</keyword>
<dbReference type="PROSITE" id="PS00107">
    <property type="entry name" value="PROTEIN_KINASE_ATP"/>
    <property type="match status" value="1"/>
</dbReference>
<dbReference type="GO" id="GO:0005737">
    <property type="term" value="C:cytoplasm"/>
    <property type="evidence" value="ECO:0007669"/>
    <property type="project" value="TreeGrafter"/>
</dbReference>
<comment type="caution">
    <text evidence="12">The sequence shown here is derived from an EMBL/GenBank/DDBJ whole genome shotgun (WGS) entry which is preliminary data.</text>
</comment>
<sequence>ASRTTSEAAAVAPLTEAPAHQKAGLPVRGVSHPKTAPLASAHEEVIGNERSLGSLTAWQLLAEDVAAHPPSRGESGGPDRSLLPSPSSAHTAAELILGSPESGRGSTSHRLAAYELLEEVGSGAFGTAWRALRRGDGAAVCIKQLHTGSMGWRQQQATRDEVRVLRRLDHPNIVAYHECFWTGPTQHIVMEYCEGGDLEAFIRARQGELLDEDDIMLIFVQLCLALQHVHAQDILHRDIKPNNIFLSRGGIVKLGDFGLSREVAGGGGLARTMVGTPYYLSPEAVQDSAYGAKSDVWAAGCVLYELATLARPFQGQSVSAIAVKILRAQPAPLPSRYSPDLVALTAALLRRSPTARPSVAQVLELECVQRHMQRYRAALDALLGAQFLRLDPPGVPSAHAHTRHQAASTRRPFSHVASSRMPPRHTTEASAAASRASAPPAARAQTGVVARAARAAPPPTAVSSAAKSRAVLSLPVRCRPAASMACASAAPPRVNTKSEPREPRPSRTRRSTYTVCRETVLGGPTRMHLDGVQGLLAAGGKVGVPQGAGVLAVPDASQVADGVVDAGALGRGHAVPGVCGAKVWRLVRGKSDGNISLMSSLLAATSAPYSTYLPEPETWLHRAGAGAKQLWCMGLLSLLIRGGSGCKAAVVLYLVLVTTLSLPRHVWGPQLRRLGTLCALLLLLTALGSDLAAAEGLERGPAPGGAGLSALPASMQDLPGSPRYSSVLLKLGFLRVTRRSFRLAVSTAALTFAALQSASLCLACTPPERMAAAMSSALSPLRVVGFPADELVLTLLLALRFISMVFEEGRHLLLGLATRSVDYSGLGIKDLNSGTFGFVQLVLDKTTGRQVAIKFIERGDKVTKYVEREIINHRQLVHPHIVQFKEVFLTPNHLGIAMEFAAGGDMFEYVVRKGGLRENEARWFFQQLLVAVDYIHRMGVANRDIKLENTLLDGSPRPLIKICDFGYSKHEKYQSAPGSRVGTPAYLAPEVIMTTKGKTYDGKVADIWSCGVMLYVMLVGAYPFERPEDKHDAQKLQKMIQRILRVEYDWPPHIKLSPECRDIMARILVADPQKRISIQELQDHPWYMKDLPPGVKEMNDNMRMPPAGSQTEEEIRETVAEAQKAPGRGGGIAGWEGDYIDDTMDAENYESSFDDLLEGHPRYSKIRDLGKGAYGAVVHARDTETMEDVALKFIERGPQNVNKYVEREILNHMKLRHPHIIGLREVFLTANHLVLAMEFAAGGDLFKYVSSRKSLGEPEARWFFQQLIVGIDYCHRMGVASRDIKLENTLLDGSPRPLIKLADFGFSKDDQQSAPTSRVGTPAYLAPEVIVSKPGTHYDGKKADLWSCGVLLYILVTGTYPFQRVKDSTMKGPQKLNAILNRILAVDYIFPERKRLSPECKDLISSLLVLDPNARPDIPAIQAHPWYRVDLNPAALSFNDTLVADSLANATPDSVYEDIRSIVRDAQQVVRGKPQHAGKEGRRGPYI</sequence>
<dbReference type="Pfam" id="PF02361">
    <property type="entry name" value="CbiQ"/>
    <property type="match status" value="1"/>
</dbReference>
<evidence type="ECO:0000256" key="6">
    <source>
        <dbReference type="ARBA" id="ARBA00022840"/>
    </source>
</evidence>
<evidence type="ECO:0000256" key="8">
    <source>
        <dbReference type="ARBA" id="ARBA00023136"/>
    </source>
</evidence>
<dbReference type="GO" id="GO:0005886">
    <property type="term" value="C:plasma membrane"/>
    <property type="evidence" value="ECO:0007669"/>
    <property type="project" value="UniProtKB-ARBA"/>
</dbReference>
<dbReference type="FunFam" id="1.10.510.10:FF:000132">
    <property type="entry name" value="Serine/threonine-protein kinase SRK2A"/>
    <property type="match status" value="1"/>
</dbReference>
<dbReference type="Gene3D" id="3.30.200.20">
    <property type="entry name" value="Phosphorylase Kinase, domain 1"/>
    <property type="match status" value="1"/>
</dbReference>
<dbReference type="GO" id="GO:0004674">
    <property type="term" value="F:protein serine/threonine kinase activity"/>
    <property type="evidence" value="ECO:0007669"/>
    <property type="project" value="TreeGrafter"/>
</dbReference>
<dbReference type="InterPro" id="IPR000719">
    <property type="entry name" value="Prot_kinase_dom"/>
</dbReference>
<dbReference type="InterPro" id="IPR011009">
    <property type="entry name" value="Kinase-like_dom_sf"/>
</dbReference>
<dbReference type="CDD" id="cd08215">
    <property type="entry name" value="STKc_Nek"/>
    <property type="match status" value="1"/>
</dbReference>
<protein>
    <recommendedName>
        <fullName evidence="11">Protein kinase domain-containing protein</fullName>
    </recommendedName>
</protein>
<name>A0A3M7L4N2_AUXPR</name>
<evidence type="ECO:0000256" key="9">
    <source>
        <dbReference type="PROSITE-ProRule" id="PRU10141"/>
    </source>
</evidence>
<reference evidence="13" key="1">
    <citation type="journal article" date="2018" name="Algal Res.">
        <title>Characterization of plant carbon substrate utilization by Auxenochlorella protothecoides.</title>
        <authorList>
            <person name="Vogler B.W."/>
            <person name="Starkenburg S.R."/>
            <person name="Sudasinghe N."/>
            <person name="Schambach J.Y."/>
            <person name="Rollin J.A."/>
            <person name="Pattathil S."/>
            <person name="Barry A.N."/>
        </authorList>
    </citation>
    <scope>NUCLEOTIDE SEQUENCE [LARGE SCALE GENOMIC DNA]</scope>
    <source>
        <strain evidence="13">UTEX 25</strain>
    </source>
</reference>
<feature type="region of interest" description="Disordered" evidence="10">
    <location>
        <begin position="394"/>
        <end position="450"/>
    </location>
</feature>
<feature type="domain" description="Protein kinase" evidence="11">
    <location>
        <begin position="825"/>
        <end position="1087"/>
    </location>
</feature>
<proteinExistence type="predicted"/>
<evidence type="ECO:0000256" key="1">
    <source>
        <dbReference type="ARBA" id="ARBA00004141"/>
    </source>
</evidence>
<evidence type="ECO:0000256" key="4">
    <source>
        <dbReference type="ARBA" id="ARBA00022741"/>
    </source>
</evidence>
<keyword evidence="2" id="KW-0808">Transferase</keyword>
<dbReference type="InterPro" id="IPR008271">
    <property type="entry name" value="Ser/Thr_kinase_AS"/>
</dbReference>
<feature type="region of interest" description="Disordered" evidence="10">
    <location>
        <begin position="485"/>
        <end position="511"/>
    </location>
</feature>
<evidence type="ECO:0000256" key="3">
    <source>
        <dbReference type="ARBA" id="ARBA00022692"/>
    </source>
</evidence>
<keyword evidence="4 9" id="KW-0547">Nucleotide-binding</keyword>
<feature type="compositionally biased region" description="Low complexity" evidence="10">
    <location>
        <begin position="429"/>
        <end position="450"/>
    </location>
</feature>
<evidence type="ECO:0000256" key="5">
    <source>
        <dbReference type="ARBA" id="ARBA00022777"/>
    </source>
</evidence>
<dbReference type="InterPro" id="IPR017441">
    <property type="entry name" value="Protein_kinase_ATP_BS"/>
</dbReference>
<feature type="domain" description="Protein kinase" evidence="11">
    <location>
        <begin position="114"/>
        <end position="368"/>
    </location>
</feature>
<dbReference type="GO" id="GO:0005524">
    <property type="term" value="F:ATP binding"/>
    <property type="evidence" value="ECO:0007669"/>
    <property type="project" value="UniProtKB-UniRule"/>
</dbReference>
<dbReference type="FunFam" id="1.10.510.10:FF:000571">
    <property type="entry name" value="Maternal embryonic leucine zipper kinase"/>
    <property type="match status" value="2"/>
</dbReference>
<evidence type="ECO:0000256" key="10">
    <source>
        <dbReference type="SAM" id="MobiDB-lite"/>
    </source>
</evidence>
<comment type="subcellular location">
    <subcellularLocation>
        <location evidence="1">Membrane</location>
        <topology evidence="1">Multi-pass membrane protein</topology>
    </subcellularLocation>
</comment>
<dbReference type="Pfam" id="PF00069">
    <property type="entry name" value="Pkinase"/>
    <property type="match status" value="3"/>
</dbReference>
<dbReference type="Proteomes" id="UP000279271">
    <property type="component" value="Unassembled WGS sequence"/>
</dbReference>
<dbReference type="EMBL" id="QOKY01000126">
    <property type="protein sequence ID" value="RMZ57701.1"/>
    <property type="molecule type" value="Genomic_DNA"/>
</dbReference>
<dbReference type="PROSITE" id="PS50011">
    <property type="entry name" value="PROTEIN_KINASE_DOM"/>
    <property type="match status" value="3"/>
</dbReference>
<evidence type="ECO:0000259" key="11">
    <source>
        <dbReference type="PROSITE" id="PS50011"/>
    </source>
</evidence>
<dbReference type="SUPFAM" id="SSF56112">
    <property type="entry name" value="Protein kinase-like (PK-like)"/>
    <property type="match status" value="3"/>
</dbReference>
<feature type="compositionally biased region" description="Low complexity" evidence="10">
    <location>
        <begin position="7"/>
        <end position="18"/>
    </location>
</feature>
<organism evidence="12 13">
    <name type="scientific">Auxenochlorella protothecoides</name>
    <name type="common">Green microalga</name>
    <name type="synonym">Chlorella protothecoides</name>
    <dbReference type="NCBI Taxonomy" id="3075"/>
    <lineage>
        <taxon>Eukaryota</taxon>
        <taxon>Viridiplantae</taxon>
        <taxon>Chlorophyta</taxon>
        <taxon>core chlorophytes</taxon>
        <taxon>Trebouxiophyceae</taxon>
        <taxon>Chlorellales</taxon>
        <taxon>Chlorellaceae</taxon>
        <taxon>Auxenochlorella</taxon>
    </lineage>
</organism>
<keyword evidence="8" id="KW-0472">Membrane</keyword>
<feature type="compositionally biased region" description="Basic and acidic residues" evidence="10">
    <location>
        <begin position="496"/>
        <end position="505"/>
    </location>
</feature>
<feature type="domain" description="Protein kinase" evidence="11">
    <location>
        <begin position="1163"/>
        <end position="1427"/>
    </location>
</feature>
<accession>A0A3M7L4N2</accession>
<dbReference type="Gene3D" id="1.10.510.10">
    <property type="entry name" value="Transferase(Phosphotransferase) domain 1"/>
    <property type="match status" value="3"/>
</dbReference>
<gene>
    <name evidence="12" type="ORF">APUTEX25_001901</name>
</gene>
<keyword evidence="5" id="KW-0418">Kinase</keyword>
<dbReference type="InterPro" id="IPR003339">
    <property type="entry name" value="ABC/ECF_trnsptr_transmembrane"/>
</dbReference>
<feature type="region of interest" description="Disordered" evidence="10">
    <location>
        <begin position="67"/>
        <end position="89"/>
    </location>
</feature>
<dbReference type="CDD" id="cd14003">
    <property type="entry name" value="STKc_AMPK-like"/>
    <property type="match status" value="1"/>
</dbReference>
<feature type="binding site" evidence="9">
    <location>
        <position position="1192"/>
    </location>
    <ligand>
        <name>ATP</name>
        <dbReference type="ChEBI" id="CHEBI:30616"/>
    </ligand>
</feature>
<dbReference type="SMART" id="SM00220">
    <property type="entry name" value="S_TKc"/>
    <property type="match status" value="3"/>
</dbReference>
<dbReference type="PROSITE" id="PS00108">
    <property type="entry name" value="PROTEIN_KINASE_ST"/>
    <property type="match status" value="1"/>
</dbReference>
<keyword evidence="3" id="KW-0812">Transmembrane</keyword>
<feature type="non-terminal residue" evidence="12">
    <location>
        <position position="1"/>
    </location>
</feature>
<keyword evidence="7" id="KW-1133">Transmembrane helix</keyword>
<evidence type="ECO:0000256" key="2">
    <source>
        <dbReference type="ARBA" id="ARBA00022679"/>
    </source>
</evidence>
<evidence type="ECO:0000256" key="7">
    <source>
        <dbReference type="ARBA" id="ARBA00022989"/>
    </source>
</evidence>
<dbReference type="PANTHER" id="PTHR24346">
    <property type="entry name" value="MAP/MICROTUBULE AFFINITY-REGULATING KINASE"/>
    <property type="match status" value="1"/>
</dbReference>
<evidence type="ECO:0000313" key="12">
    <source>
        <dbReference type="EMBL" id="RMZ57701.1"/>
    </source>
</evidence>
<dbReference type="GO" id="GO:0035556">
    <property type="term" value="P:intracellular signal transduction"/>
    <property type="evidence" value="ECO:0007669"/>
    <property type="project" value="TreeGrafter"/>
</dbReference>
<evidence type="ECO:0000313" key="13">
    <source>
        <dbReference type="Proteomes" id="UP000279271"/>
    </source>
</evidence>
<feature type="region of interest" description="Disordered" evidence="10">
    <location>
        <begin position="1"/>
        <end position="33"/>
    </location>
</feature>
<dbReference type="PANTHER" id="PTHR24346:SF92">
    <property type="entry name" value="SNF1-RELATED PROTEIN KINASE 2.6"/>
    <property type="match status" value="1"/>
</dbReference>